<gene>
    <name evidence="1" type="ORF">LCGC14_1980530</name>
</gene>
<sequence length="52" mass="6445">MHIYFTWRHFRSIDIKVGKLGILLSLVRSWYRGYINILWDNKVKFKFIEGRE</sequence>
<reference evidence="1" key="1">
    <citation type="journal article" date="2015" name="Nature">
        <title>Complex archaea that bridge the gap between prokaryotes and eukaryotes.</title>
        <authorList>
            <person name="Spang A."/>
            <person name="Saw J.H."/>
            <person name="Jorgensen S.L."/>
            <person name="Zaremba-Niedzwiedzka K."/>
            <person name="Martijn J."/>
            <person name="Lind A.E."/>
            <person name="van Eijk R."/>
            <person name="Schleper C."/>
            <person name="Guy L."/>
            <person name="Ettema T.J."/>
        </authorList>
    </citation>
    <scope>NUCLEOTIDE SEQUENCE</scope>
</reference>
<proteinExistence type="predicted"/>
<dbReference type="AlphaFoldDB" id="A0A0F9I618"/>
<protein>
    <submittedName>
        <fullName evidence="1">Uncharacterized protein</fullName>
    </submittedName>
</protein>
<comment type="caution">
    <text evidence="1">The sequence shown here is derived from an EMBL/GenBank/DDBJ whole genome shotgun (WGS) entry which is preliminary data.</text>
</comment>
<evidence type="ECO:0000313" key="1">
    <source>
        <dbReference type="EMBL" id="KKL82862.1"/>
    </source>
</evidence>
<accession>A0A0F9I618</accession>
<name>A0A0F9I618_9ZZZZ</name>
<dbReference type="EMBL" id="LAZR01022153">
    <property type="protein sequence ID" value="KKL82862.1"/>
    <property type="molecule type" value="Genomic_DNA"/>
</dbReference>
<organism evidence="1">
    <name type="scientific">marine sediment metagenome</name>
    <dbReference type="NCBI Taxonomy" id="412755"/>
    <lineage>
        <taxon>unclassified sequences</taxon>
        <taxon>metagenomes</taxon>
        <taxon>ecological metagenomes</taxon>
    </lineage>
</organism>